<dbReference type="Proteomes" id="UP000239895">
    <property type="component" value="Unassembled WGS sequence"/>
</dbReference>
<dbReference type="EMBL" id="PVTX01000008">
    <property type="protein sequence ID" value="PRZ05185.1"/>
    <property type="molecule type" value="Genomic_DNA"/>
</dbReference>
<proteinExistence type="predicted"/>
<protein>
    <submittedName>
        <fullName evidence="2">Uncharacterized protein DUF998</fullName>
    </submittedName>
</protein>
<sequence length="241" mass="24712">MALQKTEPGRIRPRAAKLSITCAVAAVLLMTFAQVTQPAVAPSWQPPSELALGATGWAMTAGFALLGLACLLLFAALRGQSASRPARTGRWALLLAAAGGVLGAAFPTDRWDAAEPTAVGTVHNVAPVLLDAVPVAAVILGISLVRRSEGWRPVRWWLWAGAVLVVGAAVILSVSMGLLMPPGGGLGPEVAIGWQARGLLVADAAWVAITAGCSLAVLRASRAAVHVPESADRAHHRTGAA</sequence>
<keyword evidence="3" id="KW-1185">Reference proteome</keyword>
<comment type="caution">
    <text evidence="2">The sequence shown here is derived from an EMBL/GenBank/DDBJ whole genome shotgun (WGS) entry which is preliminary data.</text>
</comment>
<evidence type="ECO:0000313" key="3">
    <source>
        <dbReference type="Proteomes" id="UP000239895"/>
    </source>
</evidence>
<keyword evidence="1" id="KW-1133">Transmembrane helix</keyword>
<dbReference type="InterPro" id="IPR009339">
    <property type="entry name" value="DUF998"/>
</dbReference>
<feature type="transmembrane region" description="Helical" evidence="1">
    <location>
        <begin position="89"/>
        <end position="106"/>
    </location>
</feature>
<dbReference type="Pfam" id="PF06197">
    <property type="entry name" value="DUF998"/>
    <property type="match status" value="1"/>
</dbReference>
<reference evidence="2 3" key="1">
    <citation type="submission" date="2018-03" db="EMBL/GenBank/DDBJ databases">
        <title>Comparative analysis of microorganisms from saline springs in Andes Mountain Range, Colombia.</title>
        <authorList>
            <person name="Rubin E."/>
        </authorList>
    </citation>
    <scope>NUCLEOTIDE SEQUENCE [LARGE SCALE GENOMIC DNA]</scope>
    <source>
        <strain evidence="2 3">CG 23</strain>
    </source>
</reference>
<feature type="transmembrane region" description="Helical" evidence="1">
    <location>
        <begin position="57"/>
        <end position="77"/>
    </location>
</feature>
<keyword evidence="1" id="KW-0472">Membrane</keyword>
<feature type="transmembrane region" description="Helical" evidence="1">
    <location>
        <begin position="126"/>
        <end position="145"/>
    </location>
</feature>
<gene>
    <name evidence="2" type="ORF">BCL65_108165</name>
</gene>
<name>A0ABX5EC80_9MICO</name>
<organism evidence="2 3">
    <name type="scientific">Isoptericola halotolerans</name>
    <dbReference type="NCBI Taxonomy" id="300560"/>
    <lineage>
        <taxon>Bacteria</taxon>
        <taxon>Bacillati</taxon>
        <taxon>Actinomycetota</taxon>
        <taxon>Actinomycetes</taxon>
        <taxon>Micrococcales</taxon>
        <taxon>Promicromonosporaceae</taxon>
        <taxon>Isoptericola</taxon>
    </lineage>
</organism>
<evidence type="ECO:0000256" key="1">
    <source>
        <dbReference type="SAM" id="Phobius"/>
    </source>
</evidence>
<evidence type="ECO:0000313" key="2">
    <source>
        <dbReference type="EMBL" id="PRZ05185.1"/>
    </source>
</evidence>
<accession>A0ABX5EC80</accession>
<feature type="transmembrane region" description="Helical" evidence="1">
    <location>
        <begin position="157"/>
        <end position="179"/>
    </location>
</feature>
<feature type="transmembrane region" description="Helical" evidence="1">
    <location>
        <begin position="199"/>
        <end position="218"/>
    </location>
</feature>
<keyword evidence="1" id="KW-0812">Transmembrane</keyword>
<dbReference type="RefSeq" id="WP_165800018.1">
    <property type="nucleotide sequence ID" value="NZ_PVTX01000008.1"/>
</dbReference>